<dbReference type="EMBL" id="MU839828">
    <property type="protein sequence ID" value="KAK1758996.1"/>
    <property type="molecule type" value="Genomic_DNA"/>
</dbReference>
<comment type="caution">
    <text evidence="2">The sequence shown here is derived from an EMBL/GenBank/DDBJ whole genome shotgun (WGS) entry which is preliminary data.</text>
</comment>
<feature type="transmembrane region" description="Helical" evidence="1">
    <location>
        <begin position="329"/>
        <end position="346"/>
    </location>
</feature>
<feature type="transmembrane region" description="Helical" evidence="1">
    <location>
        <begin position="358"/>
        <end position="379"/>
    </location>
</feature>
<evidence type="ECO:0000313" key="3">
    <source>
        <dbReference type="Proteomes" id="UP001239445"/>
    </source>
</evidence>
<name>A0AAJ0F8D9_9PEZI</name>
<evidence type="ECO:0000313" key="2">
    <source>
        <dbReference type="EMBL" id="KAK1758996.1"/>
    </source>
</evidence>
<dbReference type="Proteomes" id="UP001239445">
    <property type="component" value="Unassembled WGS sequence"/>
</dbReference>
<gene>
    <name evidence="2" type="ORF">QBC47DRAFT_97312</name>
</gene>
<dbReference type="PANTHER" id="PTHR35043">
    <property type="entry name" value="TRANSCRIPTION FACTOR DOMAIN-CONTAINING PROTEIN"/>
    <property type="match status" value="1"/>
</dbReference>
<dbReference type="PANTHER" id="PTHR35043:SF7">
    <property type="entry name" value="TRANSCRIPTION FACTOR DOMAIN-CONTAINING PROTEIN"/>
    <property type="match status" value="1"/>
</dbReference>
<evidence type="ECO:0000256" key="1">
    <source>
        <dbReference type="SAM" id="Phobius"/>
    </source>
</evidence>
<reference evidence="2" key="1">
    <citation type="submission" date="2023-06" db="EMBL/GenBank/DDBJ databases">
        <title>Genome-scale phylogeny and comparative genomics of the fungal order Sordariales.</title>
        <authorList>
            <consortium name="Lawrence Berkeley National Laboratory"/>
            <person name="Hensen N."/>
            <person name="Bonometti L."/>
            <person name="Westerberg I."/>
            <person name="Brannstrom I.O."/>
            <person name="Guillou S."/>
            <person name="Cros-Aarteil S."/>
            <person name="Calhoun S."/>
            <person name="Haridas S."/>
            <person name="Kuo A."/>
            <person name="Mondo S."/>
            <person name="Pangilinan J."/>
            <person name="Riley R."/>
            <person name="Labutti K."/>
            <person name="Andreopoulos B."/>
            <person name="Lipzen A."/>
            <person name="Chen C."/>
            <person name="Yanf M."/>
            <person name="Daum C."/>
            <person name="Ng V."/>
            <person name="Clum A."/>
            <person name="Steindorff A."/>
            <person name="Ohm R."/>
            <person name="Martin F."/>
            <person name="Silar P."/>
            <person name="Natvig D."/>
            <person name="Lalanne C."/>
            <person name="Gautier V."/>
            <person name="Ament-Velasquez S.L."/>
            <person name="Kruys A."/>
            <person name="Hutchinson M.I."/>
            <person name="Powell A.J."/>
            <person name="Barry K."/>
            <person name="Miller A.N."/>
            <person name="Grigoriev I.V."/>
            <person name="Debuchy R."/>
            <person name="Gladieux P."/>
            <person name="Thoren M.H."/>
            <person name="Johannesson H."/>
        </authorList>
    </citation>
    <scope>NUCLEOTIDE SEQUENCE</scope>
    <source>
        <strain evidence="2">PSN4</strain>
    </source>
</reference>
<protein>
    <submittedName>
        <fullName evidence="2">Uncharacterized protein</fullName>
    </submittedName>
</protein>
<dbReference type="AlphaFoldDB" id="A0AAJ0F8D9"/>
<proteinExistence type="predicted"/>
<keyword evidence="3" id="KW-1185">Reference proteome</keyword>
<feature type="transmembrane region" description="Helical" evidence="1">
    <location>
        <begin position="233"/>
        <end position="252"/>
    </location>
</feature>
<keyword evidence="1" id="KW-1133">Transmembrane helix</keyword>
<sequence>MSTAETLINTTSAASQDLVGWVSPDARRNTWDIIFSCLTVFIICSWKCVHLNVPTEAESRGEWHKIKVRGKKGWQLPIFPKKPLLRKWGRKLMWMLIMCIAPEIGVAVAFTQWKKAREDAREHGCSQQFAFLVNMGGLVCRTVRPQPGEGPTTTGVDLLVIARDRRIDTSIAAKEIHIRDLSRCNIAYIPTDDEISDRSKSDNFTKLFAIAQSGWLIVSSIARVSQGYAITELELSTMAFILCAIIMYAFWWNKPFAIEKRYTIVHMLEPDQSVDERAETLPTDLSPRECRHLDDDTREPDLSFDDFVDLVMGQDIATKAAFEQGLPTVVLYIIGMAFSAVHFAAWNWKFPSDLVRTLWRAATAVAFGASFYPFMQLLWLWEFETSDDPGVLRSFCDDFFVFFGIAATFTVLAIYVAARLTILGLSLYCFTAMPASAYEKVEWTGWIPHFS</sequence>
<feature type="transmembrane region" description="Helical" evidence="1">
    <location>
        <begin position="399"/>
        <end position="418"/>
    </location>
</feature>
<feature type="transmembrane region" description="Helical" evidence="1">
    <location>
        <begin position="92"/>
        <end position="111"/>
    </location>
</feature>
<keyword evidence="1" id="KW-0812">Transmembrane</keyword>
<organism evidence="2 3">
    <name type="scientific">Echria macrotheca</name>
    <dbReference type="NCBI Taxonomy" id="438768"/>
    <lineage>
        <taxon>Eukaryota</taxon>
        <taxon>Fungi</taxon>
        <taxon>Dikarya</taxon>
        <taxon>Ascomycota</taxon>
        <taxon>Pezizomycotina</taxon>
        <taxon>Sordariomycetes</taxon>
        <taxon>Sordariomycetidae</taxon>
        <taxon>Sordariales</taxon>
        <taxon>Schizotheciaceae</taxon>
        <taxon>Echria</taxon>
    </lineage>
</organism>
<accession>A0AAJ0F8D9</accession>
<keyword evidence="1" id="KW-0472">Membrane</keyword>